<keyword evidence="4 6" id="KW-0134">Cell wall</keyword>
<evidence type="ECO:0000256" key="5">
    <source>
        <dbReference type="ARBA" id="ARBA00023316"/>
    </source>
</evidence>
<dbReference type="InterPro" id="IPR004963">
    <property type="entry name" value="PAE/NOTUM"/>
</dbReference>
<dbReference type="EC" id="3.1.1.-" evidence="6"/>
<evidence type="ECO:0000256" key="4">
    <source>
        <dbReference type="ARBA" id="ARBA00022512"/>
    </source>
</evidence>
<dbReference type="InterPro" id="IPR029058">
    <property type="entry name" value="AB_hydrolase_fold"/>
</dbReference>
<keyword evidence="8" id="KW-1185">Reference proteome</keyword>
<evidence type="ECO:0000313" key="8">
    <source>
        <dbReference type="Proteomes" id="UP001567538"/>
    </source>
</evidence>
<sequence>MDIRHMLLLLMCSLSTQVYGIDLTILESAVTKGAVCLDGTPPAYVYRKGFGDGVNNWIVFFQGGGWCISKHDCLQRSRSYLGSSKHMLPVFRANPVAFGGILNEDATHNPHFYNWNVFNILYCDGSSFMSNVEQVDPETNVTYRGARIYDAMMEELFLNKGIASAENVILAGASAGGLTTILHCDKFRDLFLSSIRVKCISDAGFFIQGKEMMGADWREERFFNLVSIHGLANSFPTSCTTKMNPILCLFPENLVNDVKTPLFLVQSAFDEWQIQNMIPNTNDWNICTKVKYGLAYCTWPEFKIMKGFRSTLIKTLKNLDSSSSRGLYVHTCYLHGQIYMSQHWNSSPLVGNSVNANKTIEQAVSDWYFNDTNFQEIDMQTDLPRICKSF</sequence>
<proteinExistence type="inferred from homology"/>
<dbReference type="EMBL" id="JBEAFC010000002">
    <property type="protein sequence ID" value="KAL1567981.1"/>
    <property type="molecule type" value="Genomic_DNA"/>
</dbReference>
<protein>
    <recommendedName>
        <fullName evidence="6">Pectin acetylesterase</fullName>
        <ecNumber evidence="6">3.1.1.-</ecNumber>
    </recommendedName>
</protein>
<feature type="chain" id="PRO_5044528971" description="Pectin acetylesterase" evidence="6">
    <location>
        <begin position="21"/>
        <end position="390"/>
    </location>
</feature>
<comment type="subcellular location">
    <subcellularLocation>
        <location evidence="2 6">Secreted</location>
        <location evidence="2 6">Cell wall</location>
    </subcellularLocation>
</comment>
<feature type="signal peptide" evidence="6">
    <location>
        <begin position="1"/>
        <end position="20"/>
    </location>
</feature>
<organism evidence="7 8">
    <name type="scientific">Salvia divinorum</name>
    <name type="common">Maria pastora</name>
    <name type="synonym">Diviner's sage</name>
    <dbReference type="NCBI Taxonomy" id="28513"/>
    <lineage>
        <taxon>Eukaryota</taxon>
        <taxon>Viridiplantae</taxon>
        <taxon>Streptophyta</taxon>
        <taxon>Embryophyta</taxon>
        <taxon>Tracheophyta</taxon>
        <taxon>Spermatophyta</taxon>
        <taxon>Magnoliopsida</taxon>
        <taxon>eudicotyledons</taxon>
        <taxon>Gunneridae</taxon>
        <taxon>Pentapetalae</taxon>
        <taxon>asterids</taxon>
        <taxon>lamiids</taxon>
        <taxon>Lamiales</taxon>
        <taxon>Lamiaceae</taxon>
        <taxon>Nepetoideae</taxon>
        <taxon>Mentheae</taxon>
        <taxon>Salviinae</taxon>
        <taxon>Salvia</taxon>
        <taxon>Salvia subgen. Calosphace</taxon>
    </lineage>
</organism>
<dbReference type="Proteomes" id="UP001567538">
    <property type="component" value="Unassembled WGS sequence"/>
</dbReference>
<dbReference type="PANTHER" id="PTHR21562">
    <property type="entry name" value="NOTUM-RELATED"/>
    <property type="match status" value="1"/>
</dbReference>
<dbReference type="AlphaFoldDB" id="A0ABD1IGZ7"/>
<keyword evidence="5 6" id="KW-0961">Cell wall biogenesis/degradation</keyword>
<keyword evidence="6" id="KW-0732">Signal</keyword>
<reference evidence="7 8" key="1">
    <citation type="submission" date="2024-06" db="EMBL/GenBank/DDBJ databases">
        <title>A chromosome level genome sequence of Diviner's sage (Salvia divinorum).</title>
        <authorList>
            <person name="Ford S.A."/>
            <person name="Ro D.-K."/>
            <person name="Ness R.W."/>
            <person name="Phillips M.A."/>
        </authorList>
    </citation>
    <scope>NUCLEOTIDE SEQUENCE [LARGE SCALE GENOMIC DNA]</scope>
    <source>
        <strain evidence="7">SAF-2024a</strain>
        <tissue evidence="7">Leaf</tissue>
    </source>
</reference>
<accession>A0ABD1IGZ7</accession>
<evidence type="ECO:0000313" key="7">
    <source>
        <dbReference type="EMBL" id="KAL1567981.1"/>
    </source>
</evidence>
<dbReference type="GO" id="GO:0016787">
    <property type="term" value="F:hydrolase activity"/>
    <property type="evidence" value="ECO:0007669"/>
    <property type="project" value="UniProtKB-KW"/>
</dbReference>
<dbReference type="Pfam" id="PF03283">
    <property type="entry name" value="PAE"/>
    <property type="match status" value="1"/>
</dbReference>
<dbReference type="PANTHER" id="PTHR21562:SF65">
    <property type="entry name" value="PECTIN ACETYLESTERASE"/>
    <property type="match status" value="1"/>
</dbReference>
<keyword evidence="6" id="KW-0964">Secreted</keyword>
<evidence type="ECO:0000256" key="6">
    <source>
        <dbReference type="RuleBase" id="RU363114"/>
    </source>
</evidence>
<name>A0ABD1IGZ7_SALDI</name>
<gene>
    <name evidence="7" type="ORF">AAHA92_03394</name>
</gene>
<evidence type="ECO:0000256" key="1">
    <source>
        <dbReference type="ARBA" id="ARBA00003534"/>
    </source>
</evidence>
<evidence type="ECO:0000256" key="3">
    <source>
        <dbReference type="ARBA" id="ARBA00005784"/>
    </source>
</evidence>
<comment type="function">
    <text evidence="1 6">Hydrolyzes acetyl esters in homogalacturonan regions of pectin. In type I primary cell wall, galacturonic acid residues of pectin can be acetylated at the O-2 and O-3 positions. Decreasing the degree of acetylation of pectin gels in vitro alters their physical properties.</text>
</comment>
<evidence type="ECO:0000256" key="2">
    <source>
        <dbReference type="ARBA" id="ARBA00004191"/>
    </source>
</evidence>
<dbReference type="SUPFAM" id="SSF53474">
    <property type="entry name" value="alpha/beta-Hydrolases"/>
    <property type="match status" value="1"/>
</dbReference>
<dbReference type="GO" id="GO:0071555">
    <property type="term" value="P:cell wall organization"/>
    <property type="evidence" value="ECO:0007669"/>
    <property type="project" value="UniProtKB-KW"/>
</dbReference>
<comment type="caution">
    <text evidence="7">The sequence shown here is derived from an EMBL/GenBank/DDBJ whole genome shotgun (WGS) entry which is preliminary data.</text>
</comment>
<comment type="similarity">
    <text evidence="3 6">Belongs to the pectinacetylesterase family.</text>
</comment>
<keyword evidence="6 7" id="KW-0378">Hydrolase</keyword>